<feature type="binding site" evidence="6">
    <location>
        <position position="140"/>
    </location>
    <ligand>
        <name>ATP</name>
        <dbReference type="ChEBI" id="CHEBI:30616"/>
    </ligand>
</feature>
<dbReference type="InterPro" id="IPR011009">
    <property type="entry name" value="Kinase-like_dom_sf"/>
</dbReference>
<dbReference type="PANTHER" id="PTHR22974:SF23">
    <property type="entry name" value="TOUSLED-LIKE KINASE, ISOFORM G"/>
    <property type="match status" value="1"/>
</dbReference>
<evidence type="ECO:0000313" key="11">
    <source>
        <dbReference type="Proteomes" id="UP000008983"/>
    </source>
</evidence>
<comment type="similarity">
    <text evidence="7">Belongs to the protein kinase superfamily.</text>
</comment>
<dbReference type="Gene3D" id="3.30.200.20">
    <property type="entry name" value="Phosphorylase Kinase, domain 1"/>
    <property type="match status" value="1"/>
</dbReference>
<keyword evidence="4 10" id="KW-0418">Kinase</keyword>
<evidence type="ECO:0000259" key="9">
    <source>
        <dbReference type="PROSITE" id="PS50011"/>
    </source>
</evidence>
<reference evidence="10 11" key="1">
    <citation type="submission" date="2011-07" db="EMBL/GenBank/DDBJ databases">
        <authorList>
            <person name="Coyne R."/>
            <person name="Brami D."/>
            <person name="Johnson J."/>
            <person name="Hostetler J."/>
            <person name="Hannick L."/>
            <person name="Clark T."/>
            <person name="Cassidy-Hanley D."/>
            <person name="Inman J."/>
        </authorList>
    </citation>
    <scope>NUCLEOTIDE SEQUENCE [LARGE SCALE GENOMIC DNA]</scope>
    <source>
        <strain evidence="10 11">G5</strain>
    </source>
</reference>
<evidence type="ECO:0000256" key="1">
    <source>
        <dbReference type="ARBA" id="ARBA00022527"/>
    </source>
</evidence>
<dbReference type="InterPro" id="IPR000719">
    <property type="entry name" value="Prot_kinase_dom"/>
</dbReference>
<dbReference type="EC" id="2.7.11.25" evidence="10"/>
<proteinExistence type="inferred from homology"/>
<dbReference type="RefSeq" id="XP_004037141.1">
    <property type="nucleotide sequence ID" value="XM_004037093.1"/>
</dbReference>
<feature type="compositionally biased region" description="Basic residues" evidence="8">
    <location>
        <begin position="9"/>
        <end position="23"/>
    </location>
</feature>
<feature type="domain" description="Protein kinase" evidence="9">
    <location>
        <begin position="111"/>
        <end position="411"/>
    </location>
</feature>
<evidence type="ECO:0000256" key="8">
    <source>
        <dbReference type="SAM" id="MobiDB-lite"/>
    </source>
</evidence>
<dbReference type="Proteomes" id="UP000008983">
    <property type="component" value="Unassembled WGS sequence"/>
</dbReference>
<dbReference type="GO" id="GO:0005634">
    <property type="term" value="C:nucleus"/>
    <property type="evidence" value="ECO:0007669"/>
    <property type="project" value="TreeGrafter"/>
</dbReference>
<keyword evidence="2 10" id="KW-0808">Transferase</keyword>
<dbReference type="SMART" id="SM00220">
    <property type="entry name" value="S_TKc"/>
    <property type="match status" value="1"/>
</dbReference>
<dbReference type="OMA" id="ECCKGTD"/>
<sequence>MKDQIQLNNKKKNQKRKKGLQRQIKKANKKLKIKKFKKLNKELIFNYNAYKKQLFFKQQLNNLSFFLKEEQEMHENLMHLEHQKLLFIQQHKRFFEEQKYTKTWPCLGERYQLLSLLGKGGFSEVFKAYDLVEFREVACKIHQLNLNWSERSKANYIKHAIRESKIHSELKHPNIVQLYDTVEIDENSFATVLEYCEGPDLYFFLKKNKVLLIKIYNKQQKNYLKVIPEKEAKLLIKQILNALKYMNGQRNRIIHYDLKPQNIIFQKGELKITDFGLCKIFEDEQTKMELTSQGVGTYWYLPPETFEFDNNPQISHKVDIWSIGVIFYEMVFGQRPFGNNMSQDKILKVLNIFFQCIIFQNQENIILKSTQVQFPTKPNVSNECKQFIKNCLTYDQNFRWDIQQVCNCQYINKK</sequence>
<dbReference type="InterPro" id="IPR017441">
    <property type="entry name" value="Protein_kinase_ATP_BS"/>
</dbReference>
<dbReference type="Pfam" id="PF00069">
    <property type="entry name" value="Pkinase"/>
    <property type="match status" value="1"/>
</dbReference>
<evidence type="ECO:0000313" key="10">
    <source>
        <dbReference type="EMBL" id="EGR33155.1"/>
    </source>
</evidence>
<evidence type="ECO:0000256" key="2">
    <source>
        <dbReference type="ARBA" id="ARBA00022679"/>
    </source>
</evidence>
<dbReference type="GO" id="GO:0004709">
    <property type="term" value="F:MAP kinase kinase kinase activity"/>
    <property type="evidence" value="ECO:0007669"/>
    <property type="project" value="UniProtKB-EC"/>
</dbReference>
<dbReference type="PROSITE" id="PS00107">
    <property type="entry name" value="PROTEIN_KINASE_ATP"/>
    <property type="match status" value="1"/>
</dbReference>
<evidence type="ECO:0000256" key="6">
    <source>
        <dbReference type="PROSITE-ProRule" id="PRU10141"/>
    </source>
</evidence>
<evidence type="ECO:0000256" key="5">
    <source>
        <dbReference type="ARBA" id="ARBA00022840"/>
    </source>
</evidence>
<dbReference type="SUPFAM" id="SSF56112">
    <property type="entry name" value="Protein kinase-like (PK-like)"/>
    <property type="match status" value="1"/>
</dbReference>
<dbReference type="GO" id="GO:0007059">
    <property type="term" value="P:chromosome segregation"/>
    <property type="evidence" value="ECO:0007669"/>
    <property type="project" value="TreeGrafter"/>
</dbReference>
<feature type="region of interest" description="Disordered" evidence="8">
    <location>
        <begin position="1"/>
        <end position="23"/>
    </location>
</feature>
<dbReference type="EMBL" id="GL983506">
    <property type="protein sequence ID" value="EGR33155.1"/>
    <property type="molecule type" value="Genomic_DNA"/>
</dbReference>
<dbReference type="GO" id="GO:0005524">
    <property type="term" value="F:ATP binding"/>
    <property type="evidence" value="ECO:0007669"/>
    <property type="project" value="UniProtKB-UniRule"/>
</dbReference>
<dbReference type="AlphaFoldDB" id="G0QNQ4"/>
<keyword evidence="11" id="KW-1185">Reference proteome</keyword>
<dbReference type="PROSITE" id="PS00108">
    <property type="entry name" value="PROTEIN_KINASE_ST"/>
    <property type="match status" value="1"/>
</dbReference>
<keyword evidence="5 6" id="KW-0067">ATP-binding</keyword>
<name>G0QNQ4_ICHMU</name>
<dbReference type="PANTHER" id="PTHR22974">
    <property type="entry name" value="MIXED LINEAGE PROTEIN KINASE"/>
    <property type="match status" value="1"/>
</dbReference>
<evidence type="ECO:0000256" key="3">
    <source>
        <dbReference type="ARBA" id="ARBA00022741"/>
    </source>
</evidence>
<organism evidence="10 11">
    <name type="scientific">Ichthyophthirius multifiliis</name>
    <name type="common">White spot disease agent</name>
    <name type="synonym">Ich</name>
    <dbReference type="NCBI Taxonomy" id="5932"/>
    <lineage>
        <taxon>Eukaryota</taxon>
        <taxon>Sar</taxon>
        <taxon>Alveolata</taxon>
        <taxon>Ciliophora</taxon>
        <taxon>Intramacronucleata</taxon>
        <taxon>Oligohymenophorea</taxon>
        <taxon>Hymenostomatida</taxon>
        <taxon>Ophryoglenina</taxon>
        <taxon>Ichthyophthirius</taxon>
    </lineage>
</organism>
<dbReference type="Gene3D" id="1.10.510.10">
    <property type="entry name" value="Transferase(Phosphotransferase) domain 1"/>
    <property type="match status" value="1"/>
</dbReference>
<evidence type="ECO:0000256" key="7">
    <source>
        <dbReference type="RuleBase" id="RU000304"/>
    </source>
</evidence>
<dbReference type="eggNOG" id="KOG1151">
    <property type="taxonomic scope" value="Eukaryota"/>
</dbReference>
<protein>
    <submittedName>
        <fullName evidence="10">Protein kinase domain protein</fullName>
        <ecNumber evidence="10">2.7.11.25</ecNumber>
    </submittedName>
</protein>
<keyword evidence="1 7" id="KW-0723">Serine/threonine-protein kinase</keyword>
<dbReference type="InParanoid" id="G0QNQ4"/>
<dbReference type="OrthoDB" id="346907at2759"/>
<dbReference type="PROSITE" id="PS50011">
    <property type="entry name" value="PROTEIN_KINASE_DOM"/>
    <property type="match status" value="1"/>
</dbReference>
<accession>G0QNQ4</accession>
<keyword evidence="3 6" id="KW-0547">Nucleotide-binding</keyword>
<gene>
    <name evidence="10" type="ORF">IMG5_060750</name>
</gene>
<dbReference type="FunFam" id="1.10.510.10:FF:000698">
    <property type="entry name" value="Serine/threonine-protein kinase tousled-like 1"/>
    <property type="match status" value="1"/>
</dbReference>
<dbReference type="GeneID" id="14909327"/>
<evidence type="ECO:0000256" key="4">
    <source>
        <dbReference type="ARBA" id="ARBA00022777"/>
    </source>
</evidence>
<dbReference type="InterPro" id="IPR008271">
    <property type="entry name" value="Ser/Thr_kinase_AS"/>
</dbReference>